<sequence length="727" mass="81063">MGYFKVKVYHGGWFTYKNGPLEYVGGETTVIEEIDGDRWSVFEAYAELKQFGYVEENIPSLWFKDPVAEDMEKNLKLFKTDADFIEMCQIAELRDHVELYVVHKVQDEEMFSGDGYIDVGDKDQVGDISEGQELVLYGGVDEGRKQSDYDNPSGAEDDNVVDYDKSSGSDSLDSEYNPSGEEDDSEDDVHFTDSDDELDPEVSGFQDVNVMSKKSRAVKKNAGATEQFDNDEGGDSDDLDFDHQVGADGSDSEHEGFTYPVHKPQKDMSQYKWEVGTVYASQEEFKDTVTAYAVHTARSIRFRKCDLQRVRAVCSGDCPFWVYTAKIRGEETWQLRSMNLTHTCTQAHRIGILHSKWLGTAFKKKVESNPKVKIRELVSKAQKKWNLTVTKSLATKTKQIALDQIQGADEGKSRILSSHTTGDWRPYWPAASKYEVVNGLDKFAVDLGFHECSCRIWLMSGIPCVHAISCIKFKGLDLEPFVAGCYKKEAYMRYYDSIIHPLNGVDLWERTAHPDVMPLPYQRPSHRPVKKRKAAAGDEEQSNRTHLSKKGEIQRCSLCGPVGHNRSRCPKPIEELSKNKGKQQQGSTKSNHLPAKGGRKTAFSQPNPKQSVKRKAVSASQPPSAAQSNNAAQPKRPRGKSKGTAKPKSSTQPTPQPNKVASPTTSALPSSSSQPATRTIPSSQPTLTTSSSQPVGHFSARLSGAPHISPKKLKLMAKLPPRKWGML</sequence>
<feature type="compositionally biased region" description="Polar residues" evidence="5">
    <location>
        <begin position="168"/>
        <end position="177"/>
    </location>
</feature>
<dbReference type="EMBL" id="SDMP01000020">
    <property type="protein sequence ID" value="RYQ83741.1"/>
    <property type="molecule type" value="Genomic_DNA"/>
</dbReference>
<comment type="caution">
    <text evidence="8">The sequence shown here is derived from an EMBL/GenBank/DDBJ whole genome shotgun (WGS) entry which is preliminary data.</text>
</comment>
<dbReference type="Proteomes" id="UP000289738">
    <property type="component" value="Chromosome B10"/>
</dbReference>
<dbReference type="InterPro" id="IPR007527">
    <property type="entry name" value="Znf_SWIM"/>
</dbReference>
<feature type="compositionally biased region" description="Basic and acidic residues" evidence="5">
    <location>
        <begin position="241"/>
        <end position="256"/>
    </location>
</feature>
<proteinExistence type="predicted"/>
<feature type="region of interest" description="Disordered" evidence="5">
    <location>
        <begin position="567"/>
        <end position="709"/>
    </location>
</feature>
<dbReference type="Pfam" id="PF04434">
    <property type="entry name" value="SWIM"/>
    <property type="match status" value="1"/>
</dbReference>
<feature type="compositionally biased region" description="Polar residues" evidence="5">
    <location>
        <begin position="582"/>
        <end position="591"/>
    </location>
</feature>
<feature type="compositionally biased region" description="Basic residues" evidence="5">
    <location>
        <begin position="635"/>
        <end position="645"/>
    </location>
</feature>
<feature type="region of interest" description="Disordered" evidence="5">
    <location>
        <begin position="139"/>
        <end position="256"/>
    </location>
</feature>
<feature type="domain" description="SWIM-type" evidence="7">
    <location>
        <begin position="443"/>
        <end position="475"/>
    </location>
</feature>
<dbReference type="AlphaFoldDB" id="A0A444X238"/>
<feature type="domain" description="Rhodanese" evidence="6">
    <location>
        <begin position="1"/>
        <end position="25"/>
    </location>
</feature>
<dbReference type="PANTHER" id="PTHR31973:SF187">
    <property type="entry name" value="MUTATOR TRANSPOSASE MUDRA PROTEIN"/>
    <property type="match status" value="1"/>
</dbReference>
<evidence type="ECO:0000256" key="4">
    <source>
        <dbReference type="PROSITE-ProRule" id="PRU00325"/>
    </source>
</evidence>
<feature type="compositionally biased region" description="Low complexity" evidence="5">
    <location>
        <begin position="661"/>
        <end position="694"/>
    </location>
</feature>
<feature type="compositionally biased region" description="Polar residues" evidence="5">
    <location>
        <begin position="647"/>
        <end position="659"/>
    </location>
</feature>
<keyword evidence="2 4" id="KW-0863">Zinc-finger</keyword>
<dbReference type="PROSITE" id="PS50206">
    <property type="entry name" value="RHODANESE_3"/>
    <property type="match status" value="1"/>
</dbReference>
<evidence type="ECO:0000259" key="7">
    <source>
        <dbReference type="PROSITE" id="PS50966"/>
    </source>
</evidence>
<keyword evidence="9" id="KW-1185">Reference proteome</keyword>
<feature type="compositionally biased region" description="Acidic residues" evidence="5">
    <location>
        <begin position="228"/>
        <end position="240"/>
    </location>
</feature>
<keyword evidence="3" id="KW-0862">Zinc</keyword>
<feature type="compositionally biased region" description="Low complexity" evidence="5">
    <location>
        <begin position="618"/>
        <end position="634"/>
    </location>
</feature>
<evidence type="ECO:0000313" key="8">
    <source>
        <dbReference type="EMBL" id="RYQ83741.1"/>
    </source>
</evidence>
<dbReference type="InterPro" id="IPR004332">
    <property type="entry name" value="Transposase_MuDR"/>
</dbReference>
<dbReference type="PROSITE" id="PS50966">
    <property type="entry name" value="ZF_SWIM"/>
    <property type="match status" value="1"/>
</dbReference>
<dbReference type="InterPro" id="IPR006564">
    <property type="entry name" value="Znf_PMZ"/>
</dbReference>
<reference evidence="8 9" key="1">
    <citation type="submission" date="2019-01" db="EMBL/GenBank/DDBJ databases">
        <title>Sequencing of cultivated peanut Arachis hypogaea provides insights into genome evolution and oil improvement.</title>
        <authorList>
            <person name="Chen X."/>
        </authorList>
    </citation>
    <scope>NUCLEOTIDE SEQUENCE [LARGE SCALE GENOMIC DNA]</scope>
    <source>
        <strain evidence="9">cv. Fuhuasheng</strain>
        <tissue evidence="8">Leaves</tissue>
    </source>
</reference>
<dbReference type="Pfam" id="PF26130">
    <property type="entry name" value="PB1-like"/>
    <property type="match status" value="1"/>
</dbReference>
<evidence type="ECO:0000256" key="1">
    <source>
        <dbReference type="ARBA" id="ARBA00022723"/>
    </source>
</evidence>
<evidence type="ECO:0000259" key="6">
    <source>
        <dbReference type="PROSITE" id="PS50206"/>
    </source>
</evidence>
<organism evidence="8 9">
    <name type="scientific">Arachis hypogaea</name>
    <name type="common">Peanut</name>
    <dbReference type="NCBI Taxonomy" id="3818"/>
    <lineage>
        <taxon>Eukaryota</taxon>
        <taxon>Viridiplantae</taxon>
        <taxon>Streptophyta</taxon>
        <taxon>Embryophyta</taxon>
        <taxon>Tracheophyta</taxon>
        <taxon>Spermatophyta</taxon>
        <taxon>Magnoliopsida</taxon>
        <taxon>eudicotyledons</taxon>
        <taxon>Gunneridae</taxon>
        <taxon>Pentapetalae</taxon>
        <taxon>rosids</taxon>
        <taxon>fabids</taxon>
        <taxon>Fabales</taxon>
        <taxon>Fabaceae</taxon>
        <taxon>Papilionoideae</taxon>
        <taxon>50 kb inversion clade</taxon>
        <taxon>dalbergioids sensu lato</taxon>
        <taxon>Dalbergieae</taxon>
        <taxon>Pterocarpus clade</taxon>
        <taxon>Arachis</taxon>
    </lineage>
</organism>
<evidence type="ECO:0000256" key="3">
    <source>
        <dbReference type="ARBA" id="ARBA00022833"/>
    </source>
</evidence>
<dbReference type="InterPro" id="IPR001763">
    <property type="entry name" value="Rhodanese-like_dom"/>
</dbReference>
<dbReference type="PANTHER" id="PTHR31973">
    <property type="entry name" value="POLYPROTEIN, PUTATIVE-RELATED"/>
    <property type="match status" value="1"/>
</dbReference>
<feature type="compositionally biased region" description="Basic residues" evidence="5">
    <location>
        <begin position="524"/>
        <end position="534"/>
    </location>
</feature>
<dbReference type="Pfam" id="PF03108">
    <property type="entry name" value="DBD_Tnp_Mut"/>
    <property type="match status" value="1"/>
</dbReference>
<name>A0A444X238_ARAHY</name>
<keyword evidence="1" id="KW-0479">Metal-binding</keyword>
<evidence type="ECO:0000256" key="2">
    <source>
        <dbReference type="ARBA" id="ARBA00022771"/>
    </source>
</evidence>
<protein>
    <submittedName>
        <fullName evidence="8">Uncharacterized protein</fullName>
    </submittedName>
</protein>
<feature type="region of interest" description="Disordered" evidence="5">
    <location>
        <begin position="518"/>
        <end position="549"/>
    </location>
</feature>
<dbReference type="GO" id="GO:0008270">
    <property type="term" value="F:zinc ion binding"/>
    <property type="evidence" value="ECO:0007669"/>
    <property type="project" value="UniProtKB-KW"/>
</dbReference>
<dbReference type="InterPro" id="IPR058594">
    <property type="entry name" value="PB1-like_dom_pln"/>
</dbReference>
<evidence type="ECO:0000313" key="9">
    <source>
        <dbReference type="Proteomes" id="UP000289738"/>
    </source>
</evidence>
<dbReference type="SMART" id="SM00575">
    <property type="entry name" value="ZnF_PMZ"/>
    <property type="match status" value="1"/>
</dbReference>
<evidence type="ECO:0000256" key="5">
    <source>
        <dbReference type="SAM" id="MobiDB-lite"/>
    </source>
</evidence>
<accession>A0A444X238</accession>
<gene>
    <name evidence="8" type="ORF">Ahy_B10g102553</name>
</gene>